<feature type="domain" description="BPL/LPL catalytic" evidence="8">
    <location>
        <begin position="27"/>
        <end position="203"/>
    </location>
</feature>
<dbReference type="PANTHER" id="PTHR12561">
    <property type="entry name" value="LIPOATE-PROTEIN LIGASE"/>
    <property type="match status" value="1"/>
</dbReference>
<dbReference type="InterPro" id="IPR004562">
    <property type="entry name" value="LipoylTrfase_LipoateP_Ligase"/>
</dbReference>
<dbReference type="NCBIfam" id="TIGR00545">
    <property type="entry name" value="lipoyltrans"/>
    <property type="match status" value="1"/>
</dbReference>
<accession>A0ABT2Y4T0</accession>
<dbReference type="Pfam" id="PF21948">
    <property type="entry name" value="LplA-B_cat"/>
    <property type="match status" value="1"/>
</dbReference>
<keyword evidence="10" id="KW-1185">Reference proteome</keyword>
<evidence type="ECO:0000256" key="2">
    <source>
        <dbReference type="ARBA" id="ARBA00005124"/>
    </source>
</evidence>
<keyword evidence="5" id="KW-0547">Nucleotide-binding</keyword>
<dbReference type="InterPro" id="IPR004143">
    <property type="entry name" value="BPL_LPL_catalytic"/>
</dbReference>
<evidence type="ECO:0000256" key="4">
    <source>
        <dbReference type="ARBA" id="ARBA00022598"/>
    </source>
</evidence>
<dbReference type="GO" id="GO:0016979">
    <property type="term" value="F:lipoate-protein ligase activity"/>
    <property type="evidence" value="ECO:0007669"/>
    <property type="project" value="UniProtKB-EC"/>
</dbReference>
<proteinExistence type="predicted"/>
<organism evidence="9 10">
    <name type="scientific">Paracholeplasma manati</name>
    <dbReference type="NCBI Taxonomy" id="591373"/>
    <lineage>
        <taxon>Bacteria</taxon>
        <taxon>Bacillati</taxon>
        <taxon>Mycoplasmatota</taxon>
        <taxon>Mollicutes</taxon>
        <taxon>Acholeplasmatales</taxon>
        <taxon>Acholeplasmataceae</taxon>
        <taxon>Paracholeplasma</taxon>
    </lineage>
</organism>
<dbReference type="Pfam" id="PF10437">
    <property type="entry name" value="Lip_prot_lig_C"/>
    <property type="match status" value="1"/>
</dbReference>
<reference evidence="9" key="1">
    <citation type="submission" date="2022-09" db="EMBL/GenBank/DDBJ databases">
        <title>Novel Mycoplasma species identified in domestic and wild animals.</title>
        <authorList>
            <person name="Volokhov D.V."/>
            <person name="Furtak V.A."/>
            <person name="Zagorodnyaya T.A."/>
        </authorList>
    </citation>
    <scope>NUCLEOTIDE SEQUENCE</scope>
    <source>
        <strain evidence="9">Oakley</strain>
    </source>
</reference>
<dbReference type="InterPro" id="IPR019491">
    <property type="entry name" value="Lipoate_protein_ligase_C"/>
</dbReference>
<dbReference type="InterPro" id="IPR045864">
    <property type="entry name" value="aa-tRNA-synth_II/BPL/LPL"/>
</dbReference>
<dbReference type="PANTHER" id="PTHR12561:SF3">
    <property type="entry name" value="LIPOYLTRANSFERASE 1, MITOCHONDRIAL"/>
    <property type="match status" value="1"/>
</dbReference>
<dbReference type="PROSITE" id="PS51733">
    <property type="entry name" value="BPL_LPL_CATALYTIC"/>
    <property type="match status" value="1"/>
</dbReference>
<evidence type="ECO:0000313" key="10">
    <source>
        <dbReference type="Proteomes" id="UP001177160"/>
    </source>
</evidence>
<name>A0ABT2Y4T0_9MOLU</name>
<dbReference type="SUPFAM" id="SSF82649">
    <property type="entry name" value="SufE/NifU"/>
    <property type="match status" value="1"/>
</dbReference>
<dbReference type="Gene3D" id="3.30.930.10">
    <property type="entry name" value="Bira Bifunctional Protein, Domain 2"/>
    <property type="match status" value="1"/>
</dbReference>
<evidence type="ECO:0000256" key="3">
    <source>
        <dbReference type="ARBA" id="ARBA00012367"/>
    </source>
</evidence>
<dbReference type="RefSeq" id="WP_263607897.1">
    <property type="nucleotide sequence ID" value="NZ_JAOVQM010000002.1"/>
</dbReference>
<evidence type="ECO:0000256" key="5">
    <source>
        <dbReference type="ARBA" id="ARBA00022741"/>
    </source>
</evidence>
<keyword evidence="4 9" id="KW-0436">Ligase</keyword>
<comment type="pathway">
    <text evidence="2">Protein modification; protein lipoylation via exogenous pathway; protein N(6)-(lipoyl)lysine from lipoate: step 1/2.</text>
</comment>
<comment type="catalytic activity">
    <reaction evidence="7">
        <text>L-lysyl-[lipoyl-carrier protein] + (R)-lipoate + ATP = N(6)-[(R)-lipoyl]-L-lysyl-[lipoyl-carrier protein] + AMP + diphosphate + H(+)</text>
        <dbReference type="Rhea" id="RHEA:49288"/>
        <dbReference type="Rhea" id="RHEA-COMP:10500"/>
        <dbReference type="Rhea" id="RHEA-COMP:10502"/>
        <dbReference type="ChEBI" id="CHEBI:15378"/>
        <dbReference type="ChEBI" id="CHEBI:29969"/>
        <dbReference type="ChEBI" id="CHEBI:30616"/>
        <dbReference type="ChEBI" id="CHEBI:33019"/>
        <dbReference type="ChEBI" id="CHEBI:83088"/>
        <dbReference type="ChEBI" id="CHEBI:83099"/>
        <dbReference type="ChEBI" id="CHEBI:456215"/>
        <dbReference type="EC" id="6.3.1.20"/>
    </reaction>
</comment>
<dbReference type="Gene3D" id="3.30.390.50">
    <property type="entry name" value="CO dehydrogenase flavoprotein, C-terminal domain"/>
    <property type="match status" value="1"/>
</dbReference>
<gene>
    <name evidence="9" type="ORF">N7548_02780</name>
</gene>
<evidence type="ECO:0000256" key="7">
    <source>
        <dbReference type="ARBA" id="ARBA00048037"/>
    </source>
</evidence>
<protein>
    <recommendedName>
        <fullName evidence="3">lipoate--protein ligase</fullName>
        <ecNumber evidence="3">6.3.1.20</ecNumber>
    </recommendedName>
</protein>
<dbReference type="Proteomes" id="UP001177160">
    <property type="component" value="Unassembled WGS sequence"/>
</dbReference>
<evidence type="ECO:0000256" key="1">
    <source>
        <dbReference type="ARBA" id="ARBA00005085"/>
    </source>
</evidence>
<dbReference type="EMBL" id="JAOVQM010000002">
    <property type="protein sequence ID" value="MCV2231744.1"/>
    <property type="molecule type" value="Genomic_DNA"/>
</dbReference>
<keyword evidence="6" id="KW-0067">ATP-binding</keyword>
<comment type="pathway">
    <text evidence="1">Protein modification; protein lipoylation via exogenous pathway; protein N(6)-(lipoyl)lysine from lipoate: step 2/2.</text>
</comment>
<sequence>MKYVNLSRYGRQIDPFFFALESVLLEDLKADLFFIWHVYGAVIIGKNQLLETEVNEAFLKENNIPVFRRLSGGGAVYSDEGCIKYSFLSKKFDKDVIFKESLTKIKSVFDALNIPVVLSGRNDILFDGKKFSGNAYFHNQYGSCLHGTILYDTDFETLVKSITPSNEKLISKGIESVRQRVTNMKDVVGKDIEDFTHFLVNHLTDGEYVLTEAQEQKVFERMKRFSEPSYIKGNNPPYSFKHMKRFNCGSVGVKLDINRGIIKDFIVYGDYFTDQEPEDLKGYFVNQPFHVETIETIINQFHVGDYIVGLTNEEFISLFKEDV</sequence>
<comment type="caution">
    <text evidence="9">The sequence shown here is derived from an EMBL/GenBank/DDBJ whole genome shotgun (WGS) entry which is preliminary data.</text>
</comment>
<evidence type="ECO:0000256" key="6">
    <source>
        <dbReference type="ARBA" id="ARBA00022840"/>
    </source>
</evidence>
<dbReference type="EC" id="6.3.1.20" evidence="3"/>
<dbReference type="SUPFAM" id="SSF55681">
    <property type="entry name" value="Class II aaRS and biotin synthetases"/>
    <property type="match status" value="1"/>
</dbReference>
<dbReference type="CDD" id="cd16443">
    <property type="entry name" value="LplA"/>
    <property type="match status" value="1"/>
</dbReference>
<evidence type="ECO:0000259" key="8">
    <source>
        <dbReference type="PROSITE" id="PS51733"/>
    </source>
</evidence>
<evidence type="ECO:0000313" key="9">
    <source>
        <dbReference type="EMBL" id="MCV2231744.1"/>
    </source>
</evidence>